<comment type="similarity">
    <text evidence="2">Belongs to the ETF beta-subunit/FixA family.</text>
</comment>
<evidence type="ECO:0000256" key="5">
    <source>
        <dbReference type="ARBA" id="ARBA00022982"/>
    </source>
</evidence>
<dbReference type="InterPro" id="IPR014730">
    <property type="entry name" value="ETF_a/b_N"/>
</dbReference>
<dbReference type="PANTHER" id="PTHR21294">
    <property type="entry name" value="ELECTRON TRANSFER FLAVOPROTEIN BETA-SUBUNIT"/>
    <property type="match status" value="1"/>
</dbReference>
<accession>A0A0W1KJ55</accession>
<dbReference type="SUPFAM" id="SSF52402">
    <property type="entry name" value="Adenine nucleotide alpha hydrolases-like"/>
    <property type="match status" value="1"/>
</dbReference>
<sequence length="253" mass="26033">MSIIVAYKYAGNPQDAKVSSDGVVDWARVKKAVSEYDPVAVELARSLAAEGAGEVVGVCVGGADVASSLAKKNALSKGLDRALVVADDATADWSNTQTAAALAELVKRVDDVKAVFTGDASVDEGAGVMGPLLAGALGWPCLLEVLSVETAGDGVKIRQRTESGTRTVETSGPVVLSAATDAVEVKAASMKEILAAGKKPLETVALADLTVAEVGRNVQAARQPEMRERKKMVFEGDNAAAQLIDALKADGIL</sequence>
<keyword evidence="5" id="KW-0249">Electron transport</keyword>
<proteinExistence type="inferred from homology"/>
<dbReference type="PIRSF" id="PIRSF000090">
    <property type="entry name" value="Beta-ETF"/>
    <property type="match status" value="1"/>
</dbReference>
<evidence type="ECO:0000259" key="7">
    <source>
        <dbReference type="SMART" id="SM00893"/>
    </source>
</evidence>
<dbReference type="Proteomes" id="UP000054404">
    <property type="component" value="Unassembled WGS sequence"/>
</dbReference>
<dbReference type="PATRIC" id="fig|59561.3.peg.1356"/>
<evidence type="ECO:0000256" key="1">
    <source>
        <dbReference type="ARBA" id="ARBA00001974"/>
    </source>
</evidence>
<comment type="function">
    <text evidence="6">The electron transfer flavoprotein serves as a specific electron acceptor for other dehydrogenases. It transfers the electrons to the main respiratory chain via ETF-ubiquinone oxidoreductase (ETF dehydrogenase).</text>
</comment>
<evidence type="ECO:0000256" key="3">
    <source>
        <dbReference type="ARBA" id="ARBA00011355"/>
    </source>
</evidence>
<comment type="caution">
    <text evidence="8">The sequence shown here is derived from an EMBL/GenBank/DDBJ whole genome shotgun (WGS) entry which is preliminary data.</text>
</comment>
<dbReference type="EMBL" id="LNIZ01000006">
    <property type="protein sequence ID" value="KTF03763.1"/>
    <property type="molecule type" value="Genomic_DNA"/>
</dbReference>
<evidence type="ECO:0000256" key="6">
    <source>
        <dbReference type="ARBA" id="ARBA00025649"/>
    </source>
</evidence>
<reference evidence="8 9" key="1">
    <citation type="submission" date="2015-11" db="EMBL/GenBank/DDBJ databases">
        <title>Draft Genome Sequence of the Type Strain Trueperella bernardiae LCDC 89-0504T, Isolated from Blood Culture.</title>
        <authorList>
            <person name="Bernier A.-M."/>
            <person name="Bernard K."/>
        </authorList>
    </citation>
    <scope>NUCLEOTIDE SEQUENCE [LARGE SCALE GENOMIC DNA]</scope>
    <source>
        <strain evidence="8 9">LCDC 89-0504</strain>
    </source>
</reference>
<dbReference type="OrthoDB" id="9804960at2"/>
<dbReference type="RefSeq" id="WP_062613903.1">
    <property type="nucleotide sequence ID" value="NZ_LNIZ01000006.1"/>
</dbReference>
<dbReference type="STRING" id="59561.AQZ59_01362"/>
<keyword evidence="4" id="KW-0813">Transport</keyword>
<comment type="subunit">
    <text evidence="3">Heterodimer of an alpha and a beta subunit.</text>
</comment>
<dbReference type="PANTHER" id="PTHR21294:SF8">
    <property type="entry name" value="ELECTRON TRANSFER FLAVOPROTEIN SUBUNIT BETA"/>
    <property type="match status" value="1"/>
</dbReference>
<dbReference type="Gene3D" id="3.40.50.620">
    <property type="entry name" value="HUPs"/>
    <property type="match status" value="1"/>
</dbReference>
<protein>
    <submittedName>
        <fullName evidence="8">Electron transfer flavoprotein subunit beta</fullName>
    </submittedName>
</protein>
<dbReference type="InterPro" id="IPR014729">
    <property type="entry name" value="Rossmann-like_a/b/a_fold"/>
</dbReference>
<feature type="domain" description="Electron transfer flavoprotein alpha/beta-subunit N-terminal" evidence="7">
    <location>
        <begin position="21"/>
        <end position="213"/>
    </location>
</feature>
<evidence type="ECO:0000256" key="2">
    <source>
        <dbReference type="ARBA" id="ARBA00007557"/>
    </source>
</evidence>
<name>A0A0W1KJ55_9ACTO</name>
<gene>
    <name evidence="8" type="primary">etfB_2</name>
    <name evidence="8" type="ORF">AQZ59_01362</name>
</gene>
<evidence type="ECO:0000256" key="4">
    <source>
        <dbReference type="ARBA" id="ARBA00022448"/>
    </source>
</evidence>
<dbReference type="AlphaFoldDB" id="A0A0W1KJ55"/>
<evidence type="ECO:0000313" key="8">
    <source>
        <dbReference type="EMBL" id="KTF03763.1"/>
    </source>
</evidence>
<organism evidence="8 9">
    <name type="scientific">Trueperella bernardiae</name>
    <dbReference type="NCBI Taxonomy" id="59561"/>
    <lineage>
        <taxon>Bacteria</taxon>
        <taxon>Bacillati</taxon>
        <taxon>Actinomycetota</taxon>
        <taxon>Actinomycetes</taxon>
        <taxon>Actinomycetales</taxon>
        <taxon>Actinomycetaceae</taxon>
        <taxon>Trueperella</taxon>
    </lineage>
</organism>
<keyword evidence="9" id="KW-1185">Reference proteome</keyword>
<comment type="cofactor">
    <cofactor evidence="1">
        <name>FAD</name>
        <dbReference type="ChEBI" id="CHEBI:57692"/>
    </cofactor>
</comment>
<dbReference type="Pfam" id="PF01012">
    <property type="entry name" value="ETF"/>
    <property type="match status" value="1"/>
</dbReference>
<dbReference type="SMART" id="SM00893">
    <property type="entry name" value="ETF"/>
    <property type="match status" value="1"/>
</dbReference>
<dbReference type="InterPro" id="IPR012255">
    <property type="entry name" value="ETF_b"/>
</dbReference>
<evidence type="ECO:0000313" key="9">
    <source>
        <dbReference type="Proteomes" id="UP000054404"/>
    </source>
</evidence>
<dbReference type="GO" id="GO:0009055">
    <property type="term" value="F:electron transfer activity"/>
    <property type="evidence" value="ECO:0007669"/>
    <property type="project" value="InterPro"/>
</dbReference>